<evidence type="ECO:0000259" key="1">
    <source>
        <dbReference type="Pfam" id="PF14214"/>
    </source>
</evidence>
<dbReference type="OrthoDB" id="1728974at2759"/>
<evidence type="ECO:0000313" key="2">
    <source>
        <dbReference type="EMBL" id="GBP17669.1"/>
    </source>
</evidence>
<keyword evidence="3" id="KW-1185">Reference proteome</keyword>
<organism evidence="2 3">
    <name type="scientific">Eumeta variegata</name>
    <name type="common">Bagworm moth</name>
    <name type="synonym">Eumeta japonica</name>
    <dbReference type="NCBI Taxonomy" id="151549"/>
    <lineage>
        <taxon>Eukaryota</taxon>
        <taxon>Metazoa</taxon>
        <taxon>Ecdysozoa</taxon>
        <taxon>Arthropoda</taxon>
        <taxon>Hexapoda</taxon>
        <taxon>Insecta</taxon>
        <taxon>Pterygota</taxon>
        <taxon>Neoptera</taxon>
        <taxon>Endopterygota</taxon>
        <taxon>Lepidoptera</taxon>
        <taxon>Glossata</taxon>
        <taxon>Ditrysia</taxon>
        <taxon>Tineoidea</taxon>
        <taxon>Psychidae</taxon>
        <taxon>Oiketicinae</taxon>
        <taxon>Eumeta</taxon>
    </lineage>
</organism>
<dbReference type="PANTHER" id="PTHR45786">
    <property type="entry name" value="DNA BINDING PROTEIN-LIKE"/>
    <property type="match status" value="1"/>
</dbReference>
<gene>
    <name evidence="2" type="ORF">EVAR_8661_1</name>
</gene>
<evidence type="ECO:0000313" key="3">
    <source>
        <dbReference type="Proteomes" id="UP000299102"/>
    </source>
</evidence>
<sequence length="138" mass="16367">MCAKIDTERLEFIRHNQRRLRSDEYIYLRDAMINDGNVDNMGELIILPSTFTGSPRHMHEYAQDSITYVRKHGRTELFITFTCNSSWVEIKEDLQYGQTANDRHDIVARVFRQKQIKFMEIDDIIKAEFPNPEKDPDL</sequence>
<protein>
    <recommendedName>
        <fullName evidence="1">Helitron helicase-like domain-containing protein</fullName>
    </recommendedName>
</protein>
<reference evidence="2 3" key="1">
    <citation type="journal article" date="2019" name="Commun. Biol.">
        <title>The bagworm genome reveals a unique fibroin gene that provides high tensile strength.</title>
        <authorList>
            <person name="Kono N."/>
            <person name="Nakamura H."/>
            <person name="Ohtoshi R."/>
            <person name="Tomita M."/>
            <person name="Numata K."/>
            <person name="Arakawa K."/>
        </authorList>
    </citation>
    <scope>NUCLEOTIDE SEQUENCE [LARGE SCALE GENOMIC DNA]</scope>
</reference>
<dbReference type="InterPro" id="IPR025476">
    <property type="entry name" value="Helitron_helicase-like"/>
</dbReference>
<dbReference type="EMBL" id="BGZK01000089">
    <property type="protein sequence ID" value="GBP17669.1"/>
    <property type="molecule type" value="Genomic_DNA"/>
</dbReference>
<comment type="caution">
    <text evidence="2">The sequence shown here is derived from an EMBL/GenBank/DDBJ whole genome shotgun (WGS) entry which is preliminary data.</text>
</comment>
<dbReference type="PANTHER" id="PTHR45786:SF74">
    <property type="entry name" value="ATP-DEPENDENT DNA HELICASE"/>
    <property type="match status" value="1"/>
</dbReference>
<name>A0A4C1TUI6_EUMVA</name>
<proteinExistence type="predicted"/>
<dbReference type="STRING" id="151549.A0A4C1TUI6"/>
<accession>A0A4C1TUI6</accession>
<dbReference type="AlphaFoldDB" id="A0A4C1TUI6"/>
<feature type="domain" description="Helitron helicase-like" evidence="1">
    <location>
        <begin position="1"/>
        <end position="120"/>
    </location>
</feature>
<dbReference type="Pfam" id="PF14214">
    <property type="entry name" value="Helitron_like_N"/>
    <property type="match status" value="1"/>
</dbReference>
<dbReference type="Proteomes" id="UP000299102">
    <property type="component" value="Unassembled WGS sequence"/>
</dbReference>